<comment type="subcellular location">
    <subcellularLocation>
        <location evidence="4">Cell outer membrane</location>
    </subcellularLocation>
</comment>
<feature type="domain" description="Organic solvent tolerance-like N-terminal" evidence="5">
    <location>
        <begin position="76"/>
        <end position="192"/>
    </location>
</feature>
<gene>
    <name evidence="4 8" type="primary">lptD</name>
    <name evidence="8" type="ORF">QFW81_04205</name>
</gene>
<dbReference type="Pfam" id="PF19838">
    <property type="entry name" value="LptD_2"/>
    <property type="match status" value="1"/>
</dbReference>
<dbReference type="Proteomes" id="UP001156873">
    <property type="component" value="Unassembled WGS sequence"/>
</dbReference>
<feature type="signal peptide" evidence="4">
    <location>
        <begin position="1"/>
        <end position="22"/>
    </location>
</feature>
<dbReference type="InterPro" id="IPR050218">
    <property type="entry name" value="LptD"/>
</dbReference>
<evidence type="ECO:0000313" key="9">
    <source>
        <dbReference type="Proteomes" id="UP001156873"/>
    </source>
</evidence>
<dbReference type="NCBIfam" id="NF003358">
    <property type="entry name" value="PRK04423.1"/>
    <property type="match status" value="1"/>
</dbReference>
<dbReference type="SUPFAM" id="SSF56935">
    <property type="entry name" value="Porins"/>
    <property type="match status" value="1"/>
</dbReference>
<evidence type="ECO:0000259" key="5">
    <source>
        <dbReference type="Pfam" id="PF03968"/>
    </source>
</evidence>
<dbReference type="Pfam" id="PF04453">
    <property type="entry name" value="LptD"/>
    <property type="match status" value="1"/>
</dbReference>
<dbReference type="PANTHER" id="PTHR30189">
    <property type="entry name" value="LPS-ASSEMBLY PROTEIN"/>
    <property type="match status" value="1"/>
</dbReference>
<dbReference type="RefSeq" id="WP_280577321.1">
    <property type="nucleotide sequence ID" value="NZ_JARXRO010000011.1"/>
</dbReference>
<dbReference type="Pfam" id="PF03968">
    <property type="entry name" value="LptD_N"/>
    <property type="match status" value="1"/>
</dbReference>
<dbReference type="InterPro" id="IPR007543">
    <property type="entry name" value="LptD_C"/>
</dbReference>
<keyword evidence="1 4" id="KW-0732">Signal</keyword>
<sequence precursor="true">MRPALRLLPLPICIALSLAAHADDDIPVDWSLCPVEDAVPLFPDAQPPVGDIAERENLPTDIQGDQTVGVDGGLYNVTGNVTLRRGDQFLGTDRIEFSQDTGSYTATGNVRYQDSGMRVVAERLEGDQNNDSHRIDEVRYQLTERRGNGGAERIEMQDARGRMFESTYSTCPPSQRWWELRAQRIDVDTDKGTGVARNATLRIGKVPVLYVPYLAFPIDDQRRTGLLYPSIGLSSRNGFDWRQPIYFNLAPNYDLTLTPRYMSRRGLQLGTEFRYLYSRGRGTLELQALPSDDLTWRERDEEIIEVPIAENRREDDRGAFRYVGHHNIDRTWQARANVYWFSDPRWIEDSSSNVEGLSVSSLTSAVGVYGRGRYWNALVEGQYRHLTDYTFAESRLPYNRLPRAYVNWEQPFGQWLVAGTDAEVTRFSHLDDEVNPGGSRLYVKPWVSMPLEGASWYVRPTVAFRHVQYRLDNALAEDLDPGSPDDSPSASHAIGTVDAGLFFDRDTRFRGADYLHTLEPRLFYLNSPYREQGDMPLFDTRPMTFSWGQLFRDNRYSGADRQGDANQLTMALTTRLIRESDGREKLSASIGQIQYFDDARVTLRNEAPIERGESAWVVDTNYAINDRWTVGASYQWNPASRREDLASFRTRYLIGDDGIVNLSYRYRRNVLNQSDLLEQVDLSFLYPINPTWSVVGRYYYSLQDKQVLEGIAGVQWESCCVAARLVARRYVRNTRGDMNDSIQLEIELKGLGSAGPDNRSRLRRAILGYHRDDLYLVPPSELGSSADDDISADDPLP</sequence>
<dbReference type="EMBL" id="JARXRO010000011">
    <property type="protein sequence ID" value="MDH5833132.1"/>
    <property type="molecule type" value="Genomic_DNA"/>
</dbReference>
<feature type="domain" description="LPS-assembly protein LptD central" evidence="7">
    <location>
        <begin position="195"/>
        <end position="276"/>
    </location>
</feature>
<comment type="caution">
    <text evidence="4">Lacks conserved residue(s) required for the propagation of feature annotation.</text>
</comment>
<accession>A0ABT6JRB7</accession>
<comment type="similarity">
    <text evidence="4">Belongs to the LptD family.</text>
</comment>
<evidence type="ECO:0000313" key="8">
    <source>
        <dbReference type="EMBL" id="MDH5833132.1"/>
    </source>
</evidence>
<dbReference type="InterPro" id="IPR020889">
    <property type="entry name" value="LipoPS_assembly_LptD"/>
</dbReference>
<reference evidence="8 9" key="1">
    <citation type="submission" date="2023-04" db="EMBL/GenBank/DDBJ databases">
        <title>Luteimonas sp. M1R5S59.</title>
        <authorList>
            <person name="Sun J.-Q."/>
        </authorList>
    </citation>
    <scope>NUCLEOTIDE SEQUENCE [LARGE SCALE GENOMIC DNA]</scope>
    <source>
        <strain evidence="8 9">M1R5S59</strain>
    </source>
</reference>
<keyword evidence="3 4" id="KW-0998">Cell outer membrane</keyword>
<evidence type="ECO:0000259" key="7">
    <source>
        <dbReference type="Pfam" id="PF19838"/>
    </source>
</evidence>
<comment type="function">
    <text evidence="4">Together with LptE, is involved in the assembly of lipopolysaccharide (LPS) at the surface of the outer membrane.</text>
</comment>
<dbReference type="HAMAP" id="MF_01411">
    <property type="entry name" value="LPS_assembly_LptD"/>
    <property type="match status" value="1"/>
</dbReference>
<organism evidence="8 9">
    <name type="scientific">Luteimonas kalidii</name>
    <dbReference type="NCBI Taxonomy" id="3042025"/>
    <lineage>
        <taxon>Bacteria</taxon>
        <taxon>Pseudomonadati</taxon>
        <taxon>Pseudomonadota</taxon>
        <taxon>Gammaproteobacteria</taxon>
        <taxon>Lysobacterales</taxon>
        <taxon>Lysobacteraceae</taxon>
        <taxon>Luteimonas</taxon>
    </lineage>
</organism>
<feature type="domain" description="LptD C-terminal" evidence="6">
    <location>
        <begin position="316"/>
        <end position="692"/>
    </location>
</feature>
<name>A0ABT6JRB7_9GAMM</name>
<evidence type="ECO:0000256" key="1">
    <source>
        <dbReference type="ARBA" id="ARBA00022729"/>
    </source>
</evidence>
<comment type="caution">
    <text evidence="8">The sequence shown here is derived from an EMBL/GenBank/DDBJ whole genome shotgun (WGS) entry which is preliminary data.</text>
</comment>
<protein>
    <recommendedName>
        <fullName evidence="4">LPS-assembly protein LptD</fullName>
    </recommendedName>
</protein>
<evidence type="ECO:0000256" key="2">
    <source>
        <dbReference type="ARBA" id="ARBA00023136"/>
    </source>
</evidence>
<evidence type="ECO:0000259" key="6">
    <source>
        <dbReference type="Pfam" id="PF04453"/>
    </source>
</evidence>
<proteinExistence type="inferred from homology"/>
<keyword evidence="2 4" id="KW-0472">Membrane</keyword>
<evidence type="ECO:0000256" key="3">
    <source>
        <dbReference type="ARBA" id="ARBA00023237"/>
    </source>
</evidence>
<evidence type="ECO:0000256" key="4">
    <source>
        <dbReference type="HAMAP-Rule" id="MF_01411"/>
    </source>
</evidence>
<comment type="subunit">
    <text evidence="4">Component of the lipopolysaccharide transport and assembly complex. Interacts with LptE and LptA.</text>
</comment>
<dbReference type="PANTHER" id="PTHR30189:SF1">
    <property type="entry name" value="LPS-ASSEMBLY PROTEIN LPTD"/>
    <property type="match status" value="1"/>
</dbReference>
<keyword evidence="9" id="KW-1185">Reference proteome</keyword>
<dbReference type="InterPro" id="IPR045659">
    <property type="entry name" value="LptD_2"/>
</dbReference>
<feature type="chain" id="PRO_5044945380" description="LPS-assembly protein LptD" evidence="4">
    <location>
        <begin position="23"/>
        <end position="797"/>
    </location>
</feature>
<dbReference type="InterPro" id="IPR005653">
    <property type="entry name" value="OstA-like_N"/>
</dbReference>